<dbReference type="CDD" id="cd01948">
    <property type="entry name" value="EAL"/>
    <property type="match status" value="1"/>
</dbReference>
<feature type="domain" description="EAL" evidence="1">
    <location>
        <begin position="302"/>
        <end position="557"/>
    </location>
</feature>
<dbReference type="Pfam" id="PF00563">
    <property type="entry name" value="EAL"/>
    <property type="match status" value="1"/>
</dbReference>
<dbReference type="InterPro" id="IPR029787">
    <property type="entry name" value="Nucleotide_cyclase"/>
</dbReference>
<sequence>MELVFHNTNDSIVSINKDSKIVAVNKRTLETFGYESMSELVGERVEILMNETHSPHHARYIMDYIQGKRGNVVNNLRRLWARRKNGSVFPVDIHVADYRFGDELYFVAFLREMSNVSEFEDRVHLSLYYDQLTSLPNKEALSISLETALRAAESNRMRFLLMEMGIDQMRAINTTFGMEDGNNVIRLVGKRLEHALTPCDFFGRGNGDRFSALFEIRPGHSAAELAESIQDRIQDALSDPFEFGAARASITLTTGGVEVPMLTTTASTALRFADMAYFEAKASHRGEVYLLTEADVARVLQTASLVHKIRDALQMQEFFPVFQPKIDLATGRFAAAETLIRWRTEAGEMIPPSLFIPVAENADLIEGIGRFIFLESCAAIQEWKSDPILSQVKLAVNISPKQLDRENFVDFVERTLGSFDIPASALEFEITETTIANNPVKTLAAIEKLSELGISTSIDDFGTGHSSLSMLREVKASRAKVDRSFLTGVPEDEKSNLLLRNIINLMRDMDLAVTVEGVETEEVANYLRNLRCSEAQGFFFAKPMEKADFETFVQEHATTHKCAEQDEKADATAAR</sequence>
<evidence type="ECO:0000313" key="3">
    <source>
        <dbReference type="EMBL" id="NMM43182.1"/>
    </source>
</evidence>
<dbReference type="InterPro" id="IPR035919">
    <property type="entry name" value="EAL_sf"/>
</dbReference>
<evidence type="ECO:0000259" key="2">
    <source>
        <dbReference type="PROSITE" id="PS50887"/>
    </source>
</evidence>
<dbReference type="InterPro" id="IPR000014">
    <property type="entry name" value="PAS"/>
</dbReference>
<dbReference type="Pfam" id="PF13426">
    <property type="entry name" value="PAS_9"/>
    <property type="match status" value="1"/>
</dbReference>
<accession>A0A7Y0DX21</accession>
<evidence type="ECO:0000313" key="4">
    <source>
        <dbReference type="Proteomes" id="UP000539372"/>
    </source>
</evidence>
<evidence type="ECO:0000259" key="1">
    <source>
        <dbReference type="PROSITE" id="PS50883"/>
    </source>
</evidence>
<dbReference type="PROSITE" id="PS50883">
    <property type="entry name" value="EAL"/>
    <property type="match status" value="1"/>
</dbReference>
<feature type="domain" description="GGDEF" evidence="2">
    <location>
        <begin position="157"/>
        <end position="293"/>
    </location>
</feature>
<dbReference type="Gene3D" id="3.30.70.270">
    <property type="match status" value="1"/>
</dbReference>
<dbReference type="InterPro" id="IPR043128">
    <property type="entry name" value="Rev_trsase/Diguanyl_cyclase"/>
</dbReference>
<dbReference type="Proteomes" id="UP000539372">
    <property type="component" value="Unassembled WGS sequence"/>
</dbReference>
<dbReference type="CDD" id="cd01949">
    <property type="entry name" value="GGDEF"/>
    <property type="match status" value="1"/>
</dbReference>
<dbReference type="AlphaFoldDB" id="A0A7Y0DX21"/>
<protein>
    <submittedName>
        <fullName evidence="3">EAL domain-containing protein</fullName>
    </submittedName>
</protein>
<dbReference type="NCBIfam" id="TIGR00229">
    <property type="entry name" value="sensory_box"/>
    <property type="match status" value="1"/>
</dbReference>
<dbReference type="Gene3D" id="3.20.20.450">
    <property type="entry name" value="EAL domain"/>
    <property type="match status" value="1"/>
</dbReference>
<dbReference type="SUPFAM" id="SSF141868">
    <property type="entry name" value="EAL domain-like"/>
    <property type="match status" value="1"/>
</dbReference>
<dbReference type="SUPFAM" id="SSF55785">
    <property type="entry name" value="PYP-like sensor domain (PAS domain)"/>
    <property type="match status" value="1"/>
</dbReference>
<dbReference type="PANTHER" id="PTHR44757">
    <property type="entry name" value="DIGUANYLATE CYCLASE DGCP"/>
    <property type="match status" value="1"/>
</dbReference>
<dbReference type="CDD" id="cd00130">
    <property type="entry name" value="PAS"/>
    <property type="match status" value="1"/>
</dbReference>
<comment type="caution">
    <text evidence="3">The sequence shown here is derived from an EMBL/GenBank/DDBJ whole genome shotgun (WGS) entry which is preliminary data.</text>
</comment>
<dbReference type="InterPro" id="IPR052155">
    <property type="entry name" value="Biofilm_reg_signaling"/>
</dbReference>
<dbReference type="Gene3D" id="3.30.450.20">
    <property type="entry name" value="PAS domain"/>
    <property type="match status" value="1"/>
</dbReference>
<dbReference type="PANTHER" id="PTHR44757:SF2">
    <property type="entry name" value="BIOFILM ARCHITECTURE MAINTENANCE PROTEIN MBAA"/>
    <property type="match status" value="1"/>
</dbReference>
<name>A0A7Y0DX21_9PROT</name>
<organism evidence="3 4">
    <name type="scientific">Pacificispira spongiicola</name>
    <dbReference type="NCBI Taxonomy" id="2729598"/>
    <lineage>
        <taxon>Bacteria</taxon>
        <taxon>Pseudomonadati</taxon>
        <taxon>Pseudomonadota</taxon>
        <taxon>Alphaproteobacteria</taxon>
        <taxon>Rhodospirillales</taxon>
        <taxon>Rhodospirillaceae</taxon>
        <taxon>Pacificispira</taxon>
    </lineage>
</organism>
<keyword evidence="4" id="KW-1185">Reference proteome</keyword>
<dbReference type="Pfam" id="PF00990">
    <property type="entry name" value="GGDEF"/>
    <property type="match status" value="1"/>
</dbReference>
<gene>
    <name evidence="3" type="ORF">HH303_01745</name>
</gene>
<dbReference type="SMART" id="SM00267">
    <property type="entry name" value="GGDEF"/>
    <property type="match status" value="1"/>
</dbReference>
<dbReference type="PROSITE" id="PS50887">
    <property type="entry name" value="GGDEF"/>
    <property type="match status" value="1"/>
</dbReference>
<dbReference type="InterPro" id="IPR001633">
    <property type="entry name" value="EAL_dom"/>
</dbReference>
<dbReference type="InterPro" id="IPR000160">
    <property type="entry name" value="GGDEF_dom"/>
</dbReference>
<proteinExistence type="predicted"/>
<dbReference type="NCBIfam" id="TIGR00254">
    <property type="entry name" value="GGDEF"/>
    <property type="match status" value="1"/>
</dbReference>
<dbReference type="EMBL" id="JABBNT010000001">
    <property type="protein sequence ID" value="NMM43182.1"/>
    <property type="molecule type" value="Genomic_DNA"/>
</dbReference>
<dbReference type="SUPFAM" id="SSF55073">
    <property type="entry name" value="Nucleotide cyclase"/>
    <property type="match status" value="1"/>
</dbReference>
<reference evidence="3 4" key="1">
    <citation type="submission" date="2020-04" db="EMBL/GenBank/DDBJ databases">
        <title>Rhodospirillaceae bacterium KN72 isolated from deep sea.</title>
        <authorList>
            <person name="Zhang D.-C."/>
        </authorList>
    </citation>
    <scope>NUCLEOTIDE SEQUENCE [LARGE SCALE GENOMIC DNA]</scope>
    <source>
        <strain evidence="3 4">KN72</strain>
    </source>
</reference>
<dbReference type="SMART" id="SM00052">
    <property type="entry name" value="EAL"/>
    <property type="match status" value="1"/>
</dbReference>
<dbReference type="InterPro" id="IPR035965">
    <property type="entry name" value="PAS-like_dom_sf"/>
</dbReference>